<dbReference type="InterPro" id="IPR003709">
    <property type="entry name" value="VanY-like_core_dom"/>
</dbReference>
<keyword evidence="4" id="KW-0378">Hydrolase</keyword>
<reference evidence="4 5" key="1">
    <citation type="journal article" date="2020" name="ISME J.">
        <title>Comparative genomics reveals insights into cyanobacterial evolution and habitat adaptation.</title>
        <authorList>
            <person name="Chen M.Y."/>
            <person name="Teng W.K."/>
            <person name="Zhao L."/>
            <person name="Hu C.X."/>
            <person name="Zhou Y.K."/>
            <person name="Han B.P."/>
            <person name="Song L.R."/>
            <person name="Shu W.S."/>
        </authorList>
    </citation>
    <scope>NUCLEOTIDE SEQUENCE [LARGE SCALE GENOMIC DNA]</scope>
    <source>
        <strain evidence="4 5">FACHB-723</strain>
    </source>
</reference>
<keyword evidence="4" id="KW-0121">Carboxypeptidase</keyword>
<feature type="region of interest" description="Disordered" evidence="1">
    <location>
        <begin position="72"/>
        <end position="104"/>
    </location>
</feature>
<keyword evidence="2" id="KW-1133">Transmembrane helix</keyword>
<dbReference type="RefSeq" id="WP_190401496.1">
    <property type="nucleotide sequence ID" value="NZ_JACJQB010000001.1"/>
</dbReference>
<evidence type="ECO:0000256" key="2">
    <source>
        <dbReference type="SAM" id="Phobius"/>
    </source>
</evidence>
<feature type="compositionally biased region" description="Polar residues" evidence="1">
    <location>
        <begin position="72"/>
        <end position="96"/>
    </location>
</feature>
<comment type="caution">
    <text evidence="4">The sequence shown here is derived from an EMBL/GenBank/DDBJ whole genome shotgun (WGS) entry which is preliminary data.</text>
</comment>
<feature type="domain" description="D-alanyl-D-alanine carboxypeptidase-like core" evidence="3">
    <location>
        <begin position="159"/>
        <end position="289"/>
    </location>
</feature>
<dbReference type="Pfam" id="PF02557">
    <property type="entry name" value="VanY"/>
    <property type="match status" value="1"/>
</dbReference>
<proteinExistence type="predicted"/>
<dbReference type="Gene3D" id="3.30.1380.10">
    <property type="match status" value="1"/>
</dbReference>
<dbReference type="CDD" id="cd14852">
    <property type="entry name" value="LD-carboxypeptidase"/>
    <property type="match status" value="1"/>
</dbReference>
<keyword evidence="2" id="KW-0472">Membrane</keyword>
<evidence type="ECO:0000313" key="5">
    <source>
        <dbReference type="Proteomes" id="UP000642094"/>
    </source>
</evidence>
<keyword evidence="5" id="KW-1185">Reference proteome</keyword>
<sequence>MPTQNDIPVAQRVSTPNRPLAKQAVAKPNPVLRSLQSVPWWAYGLAVLAFLSPIVSARIWFALNVNATSQVSTSSALTENTQPETTANNAEANSPTAVPIGSPFISSATPKANSKLDPNNPNIPQASDAPADLFGHYAYAEAPASKLRTISRAGDGYEIKLHETAAKSYLQMEADAKADGVNFAVISGFRSISEQQELFFEISKQRNQTPAERAKVSAPPGHSEHHTGYAIDIGDANVPSTNLSPSFEKTAAFQWLRNNAARYGFEMSFPPNNSQGVMYEPWHWRFVGDDTSLATFYKSSNRSNSFIQKP</sequence>
<keyword evidence="4" id="KW-0645">Protease</keyword>
<dbReference type="InterPro" id="IPR009045">
    <property type="entry name" value="Zn_M74/Hedgehog-like"/>
</dbReference>
<dbReference type="EMBL" id="JACJQB010000001">
    <property type="protein sequence ID" value="MBD2186606.1"/>
    <property type="molecule type" value="Genomic_DNA"/>
</dbReference>
<dbReference type="GO" id="GO:0004180">
    <property type="term" value="F:carboxypeptidase activity"/>
    <property type="evidence" value="ECO:0007669"/>
    <property type="project" value="UniProtKB-KW"/>
</dbReference>
<gene>
    <name evidence="4" type="ORF">H6F41_00435</name>
</gene>
<accession>A0ABR7ZRS4</accession>
<dbReference type="InterPro" id="IPR058193">
    <property type="entry name" value="VanY/YodJ_core_dom"/>
</dbReference>
<keyword evidence="2" id="KW-0812">Transmembrane</keyword>
<dbReference type="PANTHER" id="PTHR34385">
    <property type="entry name" value="D-ALANYL-D-ALANINE CARBOXYPEPTIDASE"/>
    <property type="match status" value="1"/>
</dbReference>
<feature type="transmembrane region" description="Helical" evidence="2">
    <location>
        <begin position="40"/>
        <end position="61"/>
    </location>
</feature>
<dbReference type="Proteomes" id="UP000642094">
    <property type="component" value="Unassembled WGS sequence"/>
</dbReference>
<evidence type="ECO:0000256" key="1">
    <source>
        <dbReference type="SAM" id="MobiDB-lite"/>
    </source>
</evidence>
<name>A0ABR7ZRS4_9CYAN</name>
<protein>
    <submittedName>
        <fullName evidence="4">D-alanyl-D-alanine carboxypeptidase family protein</fullName>
    </submittedName>
</protein>
<dbReference type="PANTHER" id="PTHR34385:SF1">
    <property type="entry name" value="PEPTIDOGLYCAN L-ALANYL-D-GLUTAMATE ENDOPEPTIDASE CWLK"/>
    <property type="match status" value="1"/>
</dbReference>
<dbReference type="InterPro" id="IPR052179">
    <property type="entry name" value="DD-CPase-like"/>
</dbReference>
<dbReference type="SUPFAM" id="SSF55166">
    <property type="entry name" value="Hedgehog/DD-peptidase"/>
    <property type="match status" value="1"/>
</dbReference>
<organism evidence="4 5">
    <name type="scientific">Pseudanabaena mucicola FACHB-723</name>
    <dbReference type="NCBI Taxonomy" id="2692860"/>
    <lineage>
        <taxon>Bacteria</taxon>
        <taxon>Bacillati</taxon>
        <taxon>Cyanobacteriota</taxon>
        <taxon>Cyanophyceae</taxon>
        <taxon>Pseudanabaenales</taxon>
        <taxon>Pseudanabaenaceae</taxon>
        <taxon>Pseudanabaena</taxon>
    </lineage>
</organism>
<evidence type="ECO:0000313" key="4">
    <source>
        <dbReference type="EMBL" id="MBD2186606.1"/>
    </source>
</evidence>
<evidence type="ECO:0000259" key="3">
    <source>
        <dbReference type="Pfam" id="PF02557"/>
    </source>
</evidence>